<evidence type="ECO:0000313" key="1">
    <source>
        <dbReference type="EMBL" id="EIE27349.1"/>
    </source>
</evidence>
<organism evidence="1 2">
    <name type="scientific">Coccomyxa subellipsoidea (strain C-169)</name>
    <name type="common">Green microalga</name>
    <dbReference type="NCBI Taxonomy" id="574566"/>
    <lineage>
        <taxon>Eukaryota</taxon>
        <taxon>Viridiplantae</taxon>
        <taxon>Chlorophyta</taxon>
        <taxon>core chlorophytes</taxon>
        <taxon>Trebouxiophyceae</taxon>
        <taxon>Trebouxiophyceae incertae sedis</taxon>
        <taxon>Coccomyxaceae</taxon>
        <taxon>Coccomyxa</taxon>
        <taxon>Coccomyxa subellipsoidea</taxon>
    </lineage>
</organism>
<reference evidence="1 2" key="1">
    <citation type="journal article" date="2012" name="Genome Biol.">
        <title>The genome of the polar eukaryotic microalga coccomyxa subellipsoidea reveals traits of cold adaptation.</title>
        <authorList>
            <person name="Blanc G."/>
            <person name="Agarkova I."/>
            <person name="Grimwood J."/>
            <person name="Kuo A."/>
            <person name="Brueggeman A."/>
            <person name="Dunigan D."/>
            <person name="Gurnon J."/>
            <person name="Ladunga I."/>
            <person name="Lindquist E."/>
            <person name="Lucas S."/>
            <person name="Pangilinan J."/>
            <person name="Proschold T."/>
            <person name="Salamov A."/>
            <person name="Schmutz J."/>
            <person name="Weeks D."/>
            <person name="Yamada T."/>
            <person name="Claverie J.M."/>
            <person name="Grigoriev I."/>
            <person name="Van Etten J."/>
            <person name="Lomsadze A."/>
            <person name="Borodovsky M."/>
        </authorList>
    </citation>
    <scope>NUCLEOTIDE SEQUENCE [LARGE SCALE GENOMIC DNA]</scope>
    <source>
        <strain evidence="1 2">C-169</strain>
    </source>
</reference>
<dbReference type="OrthoDB" id="10361322at2759"/>
<gene>
    <name evidence="1" type="ORF">COCSUDRAFT_55365</name>
</gene>
<protein>
    <submittedName>
        <fullName evidence="1">Uncharacterized protein</fullName>
    </submittedName>
</protein>
<dbReference type="KEGG" id="csl:COCSUDRAFT_55365"/>
<proteinExistence type="predicted"/>
<keyword evidence="2" id="KW-1185">Reference proteome</keyword>
<sequence>MEVQDNQGKENLAIQTLNTRQGKPTKYKTIEPTLAEDLSKHNPYLYSAIPDHSELDLLGEDDLIKIALINREDIWLFVERVEEDTDIIYAKVAQRVKRAHELQEGQRVAVKKEHVCEIKYHDAHDDSD</sequence>
<dbReference type="AlphaFoldDB" id="I0Z9N0"/>
<evidence type="ECO:0000313" key="2">
    <source>
        <dbReference type="Proteomes" id="UP000007264"/>
    </source>
</evidence>
<dbReference type="EMBL" id="AGSI01000001">
    <property type="protein sequence ID" value="EIE27349.1"/>
    <property type="molecule type" value="Genomic_DNA"/>
</dbReference>
<dbReference type="RefSeq" id="XP_005651893.1">
    <property type="nucleotide sequence ID" value="XM_005651836.1"/>
</dbReference>
<dbReference type="GeneID" id="17045364"/>
<name>I0Z9N0_COCSC</name>
<accession>I0Z9N0</accession>
<comment type="caution">
    <text evidence="1">The sequence shown here is derived from an EMBL/GenBank/DDBJ whole genome shotgun (WGS) entry which is preliminary data.</text>
</comment>
<dbReference type="Proteomes" id="UP000007264">
    <property type="component" value="Unassembled WGS sequence"/>
</dbReference>